<dbReference type="Gene3D" id="3.90.1640.30">
    <property type="match status" value="1"/>
</dbReference>
<evidence type="ECO:0008006" key="3">
    <source>
        <dbReference type="Google" id="ProtNLM"/>
    </source>
</evidence>
<dbReference type="SUPFAM" id="SSF64182">
    <property type="entry name" value="DHH phosphoesterases"/>
    <property type="match status" value="1"/>
</dbReference>
<reference evidence="2" key="1">
    <citation type="submission" date="2015-06" db="EMBL/GenBank/DDBJ databases">
        <title>New insights into the roles of widespread benthic archaea in carbon and nitrogen cycling.</title>
        <authorList>
            <person name="Lazar C.S."/>
            <person name="Baker B.J."/>
            <person name="Seitz K.W."/>
            <person name="Hyde A.S."/>
            <person name="Dick G.J."/>
            <person name="Hinrichs K.-U."/>
            <person name="Teske A.P."/>
        </authorList>
    </citation>
    <scope>NUCLEOTIDE SEQUENCE [LARGE SCALE GENOMIC DNA]</scope>
</reference>
<accession>A0A0M0BUU4</accession>
<protein>
    <recommendedName>
        <fullName evidence="3">DHH family phosphoesterase</fullName>
    </recommendedName>
</protein>
<sequence length="65" mass="7057">MAEDQAPKERFLASADRAARVIVETVENNGFIHVFSHLDADGVAAAGIMGRALFKLGAQFRLRVT</sequence>
<dbReference type="Proteomes" id="UP000054016">
    <property type="component" value="Unassembled WGS sequence"/>
</dbReference>
<dbReference type="EMBL" id="LFWV01000011">
    <property type="protein sequence ID" value="KON32120.1"/>
    <property type="molecule type" value="Genomic_DNA"/>
</dbReference>
<evidence type="ECO:0000313" key="1">
    <source>
        <dbReference type="EMBL" id="KON32120.1"/>
    </source>
</evidence>
<name>A0A0M0BUU4_9ARCH</name>
<gene>
    <name evidence="1" type="ORF">AC478_01205</name>
</gene>
<proteinExistence type="predicted"/>
<comment type="caution">
    <text evidence="1">The sequence shown here is derived from an EMBL/GenBank/DDBJ whole genome shotgun (WGS) entry which is preliminary data.</text>
</comment>
<dbReference type="InterPro" id="IPR038763">
    <property type="entry name" value="DHH_sf"/>
</dbReference>
<organism evidence="1 2">
    <name type="scientific">miscellaneous Crenarchaeota group-1 archaeon SG8-32-3</name>
    <dbReference type="NCBI Taxonomy" id="1685125"/>
    <lineage>
        <taxon>Archaea</taxon>
        <taxon>Candidatus Bathyarchaeota</taxon>
        <taxon>MCG-1</taxon>
    </lineage>
</organism>
<evidence type="ECO:0000313" key="2">
    <source>
        <dbReference type="Proteomes" id="UP000054016"/>
    </source>
</evidence>
<dbReference type="AlphaFoldDB" id="A0A0M0BUU4"/>